<evidence type="ECO:0000256" key="1">
    <source>
        <dbReference type="SAM" id="Coils"/>
    </source>
</evidence>
<name>A0A315Y3N4_RUMFL</name>
<accession>A0A315Y3N4</accession>
<dbReference type="STRING" id="1265.SAMN02910280_1614"/>
<comment type="caution">
    <text evidence="2">The sequence shown here is derived from an EMBL/GenBank/DDBJ whole genome shotgun (WGS) entry which is preliminary data.</text>
</comment>
<reference evidence="2 3" key="1">
    <citation type="submission" date="2018-05" db="EMBL/GenBank/DDBJ databases">
        <title>The Hungate 1000. A catalogue of reference genomes from the rumen microbiome.</title>
        <authorList>
            <person name="Kelly W."/>
        </authorList>
    </citation>
    <scope>NUCLEOTIDE SEQUENCE [LARGE SCALE GENOMIC DNA]</scope>
    <source>
        <strain evidence="2 3">SAb67</strain>
    </source>
</reference>
<dbReference type="AlphaFoldDB" id="A0A315Y3N4"/>
<gene>
    <name evidence="2" type="ORF">IE37_01274</name>
</gene>
<evidence type="ECO:0000313" key="3">
    <source>
        <dbReference type="Proteomes" id="UP000245720"/>
    </source>
</evidence>
<protein>
    <submittedName>
        <fullName evidence="2">Uncharacterized protein</fullName>
    </submittedName>
</protein>
<dbReference type="Proteomes" id="UP000245720">
    <property type="component" value="Unassembled WGS sequence"/>
</dbReference>
<keyword evidence="1" id="KW-0175">Coiled coil</keyword>
<dbReference type="EMBL" id="QGDI01000004">
    <property type="protein sequence ID" value="PWJ13469.1"/>
    <property type="molecule type" value="Genomic_DNA"/>
</dbReference>
<organism evidence="2 3">
    <name type="scientific">Ruminococcus flavefaciens</name>
    <dbReference type="NCBI Taxonomy" id="1265"/>
    <lineage>
        <taxon>Bacteria</taxon>
        <taxon>Bacillati</taxon>
        <taxon>Bacillota</taxon>
        <taxon>Clostridia</taxon>
        <taxon>Eubacteriales</taxon>
        <taxon>Oscillospiraceae</taxon>
        <taxon>Ruminococcus</taxon>
    </lineage>
</organism>
<proteinExistence type="predicted"/>
<sequence length="152" mass="17361">MENEKINIEEIMAEIKQSIKEQGLTADMLSFEDVPYKKNAQSGSASEALDYVSTHYYIQPYKELQGNPVKVFIKKVIRKLTKFYVEPVVFEQNDFNANAVTVMKSLAESGSADLGGRVETLELANKELIIRLDKLERENAELRRLISKETTR</sequence>
<dbReference type="OrthoDB" id="1821448at2"/>
<feature type="coiled-coil region" evidence="1">
    <location>
        <begin position="118"/>
        <end position="152"/>
    </location>
</feature>
<evidence type="ECO:0000313" key="2">
    <source>
        <dbReference type="EMBL" id="PWJ13469.1"/>
    </source>
</evidence>
<dbReference type="RefSeq" id="WP_109726096.1">
    <property type="nucleotide sequence ID" value="NZ_QGDI01000004.1"/>
</dbReference>